<keyword evidence="2" id="KW-0808">Transferase</keyword>
<feature type="compositionally biased region" description="Basic and acidic residues" evidence="1">
    <location>
        <begin position="66"/>
        <end position="77"/>
    </location>
</feature>
<dbReference type="OrthoDB" id="9217982at2759"/>
<accession>A0A2I0UII8</accession>
<dbReference type="GO" id="GO:0016301">
    <property type="term" value="F:kinase activity"/>
    <property type="evidence" value="ECO:0007669"/>
    <property type="project" value="UniProtKB-KW"/>
</dbReference>
<reference evidence="3" key="2">
    <citation type="submission" date="2017-12" db="EMBL/GenBank/DDBJ databases">
        <title>Genome sequence of the Bar-tailed Godwit (Limosa lapponica baueri).</title>
        <authorList>
            <person name="Lima N.C.B."/>
            <person name="Parody-Merino A.M."/>
            <person name="Battley P.F."/>
            <person name="Fidler A.E."/>
            <person name="Prosdocimi F."/>
        </authorList>
    </citation>
    <scope>NUCLEOTIDE SEQUENCE [LARGE SCALE GENOMIC DNA]</scope>
</reference>
<dbReference type="AlphaFoldDB" id="A0A2I0UII8"/>
<evidence type="ECO:0000313" key="3">
    <source>
        <dbReference type="Proteomes" id="UP000233556"/>
    </source>
</evidence>
<dbReference type="EMBL" id="KZ505739">
    <property type="protein sequence ID" value="PKU45851.1"/>
    <property type="molecule type" value="Genomic_DNA"/>
</dbReference>
<evidence type="ECO:0000256" key="1">
    <source>
        <dbReference type="SAM" id="MobiDB-lite"/>
    </source>
</evidence>
<reference evidence="3" key="1">
    <citation type="submission" date="2017-11" db="EMBL/GenBank/DDBJ databases">
        <authorList>
            <person name="Lima N.C."/>
            <person name="Parody-Merino A.M."/>
            <person name="Battley P.F."/>
            <person name="Fidler A.E."/>
            <person name="Prosdocimi F."/>
        </authorList>
    </citation>
    <scope>NUCLEOTIDE SEQUENCE [LARGE SCALE GENOMIC DNA]</scope>
</reference>
<feature type="region of interest" description="Disordered" evidence="1">
    <location>
        <begin position="48"/>
        <end position="119"/>
    </location>
</feature>
<protein>
    <submittedName>
        <fullName evidence="2">A-kinase anchor protein 7 isoform gamma</fullName>
    </submittedName>
</protein>
<keyword evidence="2" id="KW-0418">Kinase</keyword>
<dbReference type="Proteomes" id="UP000233556">
    <property type="component" value="Unassembled WGS sequence"/>
</dbReference>
<evidence type="ECO:0000313" key="2">
    <source>
        <dbReference type="EMBL" id="PKU45851.1"/>
    </source>
</evidence>
<sequence length="119" mass="13347">MIEFKILRAARRVHGKLTTLAFRRTDFGLFMDLLGMVTWEKALEERGAQGSWLVTNEPPSSGVVHPKKEVRQERQEACMDEQGAPGQDQKQKGGLQRVEARTGRLGGIQRNCLSGQEPD</sequence>
<gene>
    <name evidence="2" type="ORF">llap_3852</name>
</gene>
<keyword evidence="3" id="KW-1185">Reference proteome</keyword>
<name>A0A2I0UII8_LIMLA</name>
<proteinExistence type="predicted"/>
<organism evidence="2 3">
    <name type="scientific">Limosa lapponica baueri</name>
    <dbReference type="NCBI Taxonomy" id="1758121"/>
    <lineage>
        <taxon>Eukaryota</taxon>
        <taxon>Metazoa</taxon>
        <taxon>Chordata</taxon>
        <taxon>Craniata</taxon>
        <taxon>Vertebrata</taxon>
        <taxon>Euteleostomi</taxon>
        <taxon>Archelosauria</taxon>
        <taxon>Archosauria</taxon>
        <taxon>Dinosauria</taxon>
        <taxon>Saurischia</taxon>
        <taxon>Theropoda</taxon>
        <taxon>Coelurosauria</taxon>
        <taxon>Aves</taxon>
        <taxon>Neognathae</taxon>
        <taxon>Neoaves</taxon>
        <taxon>Charadriiformes</taxon>
        <taxon>Scolopacidae</taxon>
        <taxon>Limosa</taxon>
    </lineage>
</organism>